<comment type="function">
    <text evidence="5">Component of the kinetochore, a multiprotein complex that assembles on centromeric DNA and attaches chromosomes to spindle microtubules, mediating chromosome segregation and sister chromatid segregation during meiosis and mitosis. Component of the inner kinetochore constitutive centromere-associated network (CCAN), which serves as a structural platform for outer kinetochore assembly.</text>
</comment>
<evidence type="ECO:0000259" key="8">
    <source>
        <dbReference type="Pfam" id="PF11699"/>
    </source>
</evidence>
<dbReference type="FunFam" id="2.60.120.10:FF:000033">
    <property type="entry name" value="Centromere protein C 1"/>
    <property type="match status" value="1"/>
</dbReference>
<dbReference type="InterPro" id="IPR014710">
    <property type="entry name" value="RmlC-like_jellyroll"/>
</dbReference>
<protein>
    <recommendedName>
        <fullName evidence="6">CENP-C homolog</fullName>
    </recommendedName>
</protein>
<evidence type="ECO:0000313" key="10">
    <source>
        <dbReference type="Proteomes" id="UP000294933"/>
    </source>
</evidence>
<dbReference type="Pfam" id="PF11699">
    <property type="entry name" value="CENP-C_C"/>
    <property type="match status" value="1"/>
</dbReference>
<feature type="domain" description="Mif2/CENP-C cupin" evidence="8">
    <location>
        <begin position="436"/>
        <end position="521"/>
    </location>
</feature>
<sequence length="593" mass="64882">MSQTRKSSVGAARRGTQRAHLPFREDDLAHGKRTGVSVNIIDHKSDDFEPFDKVLTQADGVIPPLLKGKNKGRKLSPAQHEDEDENGERSMEIDTSNQDTPNVYFSNAPRPSAPSSANRTATSSRAGHSDVNYDSIPSPRTAPRHSHVNGNSSAASNRSRSRLAQSFRAEEPPDDQPPNNMEYGDDIGIDHDYGAPQDSSSPDRNSPRRRSFSQMNESDEDAEDGQAEHPETPTRASNKGKGRQMQPEDEDPGVEDDIAQGLGGLEMEQHLDDEMEPESPPPTKKSKADEAKGKAPPKPRKKKQEKRESDTTGLRRGKRTRYAPLEHWRLEKVVYGRRESGTCVVPVIKDIIRIPKEEPQPLGVLGKRKRARSKSKTRAAEHDENQVIVADPEEGWDDDTQPMASVTDFVTGVDQMRRVVFTKKMVEPKPAANAQFAYQKIFGDGEFIAAGQLVVPPGGKKPSKGTKDNTYVFYLIEGAITLKIHRSSFILSSGGMFLVPRGNTYYIENICNREAKLFFAQARKIPVGEDDNAPTPNGDAPPRKYVNSGRRASGGGNASAGAPSDAALPRSSSAAPPRATKAAPGKTTRAVSK</sequence>
<evidence type="ECO:0000256" key="5">
    <source>
        <dbReference type="ARBA" id="ARBA00057947"/>
    </source>
</evidence>
<dbReference type="GO" id="GO:0005634">
    <property type="term" value="C:nucleus"/>
    <property type="evidence" value="ECO:0007669"/>
    <property type="project" value="UniProtKB-SubCell"/>
</dbReference>
<feature type="region of interest" description="Disordered" evidence="7">
    <location>
        <begin position="527"/>
        <end position="593"/>
    </location>
</feature>
<comment type="similarity">
    <text evidence="2">Belongs to the CENP-C/MIF2 family.</text>
</comment>
<name>A0A4Y7QBL9_9AGAM</name>
<dbReference type="SUPFAM" id="SSF51182">
    <property type="entry name" value="RmlC-like cupins"/>
    <property type="match status" value="1"/>
</dbReference>
<feature type="compositionally biased region" description="Low complexity" evidence="7">
    <location>
        <begin position="106"/>
        <end position="126"/>
    </location>
</feature>
<evidence type="ECO:0000313" key="9">
    <source>
        <dbReference type="EMBL" id="TDL24984.1"/>
    </source>
</evidence>
<evidence type="ECO:0000256" key="7">
    <source>
        <dbReference type="SAM" id="MobiDB-lite"/>
    </source>
</evidence>
<feature type="compositionally biased region" description="Low complexity" evidence="7">
    <location>
        <begin position="149"/>
        <end position="166"/>
    </location>
</feature>
<feature type="compositionally biased region" description="Low complexity" evidence="7">
    <location>
        <begin position="559"/>
        <end position="593"/>
    </location>
</feature>
<dbReference type="GO" id="GO:0051315">
    <property type="term" value="P:attachment of mitotic spindle microtubules to kinetochore"/>
    <property type="evidence" value="ECO:0007669"/>
    <property type="project" value="TreeGrafter"/>
</dbReference>
<dbReference type="CDD" id="cd06993">
    <property type="entry name" value="cupin_CENP-C_C"/>
    <property type="match status" value="1"/>
</dbReference>
<organism evidence="9 10">
    <name type="scientific">Rickenella mellea</name>
    <dbReference type="NCBI Taxonomy" id="50990"/>
    <lineage>
        <taxon>Eukaryota</taxon>
        <taxon>Fungi</taxon>
        <taxon>Dikarya</taxon>
        <taxon>Basidiomycota</taxon>
        <taxon>Agaricomycotina</taxon>
        <taxon>Agaricomycetes</taxon>
        <taxon>Hymenochaetales</taxon>
        <taxon>Rickenellaceae</taxon>
        <taxon>Rickenella</taxon>
    </lineage>
</organism>
<dbReference type="Proteomes" id="UP000294933">
    <property type="component" value="Unassembled WGS sequence"/>
</dbReference>
<keyword evidence="3" id="KW-0238">DNA-binding</keyword>
<evidence type="ECO:0000256" key="1">
    <source>
        <dbReference type="ARBA" id="ARBA00004123"/>
    </source>
</evidence>
<evidence type="ECO:0000256" key="6">
    <source>
        <dbReference type="ARBA" id="ARBA00075033"/>
    </source>
</evidence>
<dbReference type="Gene3D" id="2.60.120.10">
    <property type="entry name" value="Jelly Rolls"/>
    <property type="match status" value="1"/>
</dbReference>
<dbReference type="OrthoDB" id="1939643at2759"/>
<evidence type="ECO:0000256" key="2">
    <source>
        <dbReference type="ARBA" id="ARBA00010291"/>
    </source>
</evidence>
<dbReference type="VEuPathDB" id="FungiDB:BD410DRAFT_813828"/>
<reference evidence="9 10" key="1">
    <citation type="submission" date="2018-06" db="EMBL/GenBank/DDBJ databases">
        <title>A transcriptomic atlas of mushroom development highlights an independent origin of complex multicellularity.</title>
        <authorList>
            <consortium name="DOE Joint Genome Institute"/>
            <person name="Krizsan K."/>
            <person name="Almasi E."/>
            <person name="Merenyi Z."/>
            <person name="Sahu N."/>
            <person name="Viragh M."/>
            <person name="Koszo T."/>
            <person name="Mondo S."/>
            <person name="Kiss B."/>
            <person name="Balint B."/>
            <person name="Kues U."/>
            <person name="Barry K."/>
            <person name="Hegedus J.C."/>
            <person name="Henrissat B."/>
            <person name="Johnson J."/>
            <person name="Lipzen A."/>
            <person name="Ohm R."/>
            <person name="Nagy I."/>
            <person name="Pangilinan J."/>
            <person name="Yan J."/>
            <person name="Xiong Y."/>
            <person name="Grigoriev I.V."/>
            <person name="Hibbett D.S."/>
            <person name="Nagy L.G."/>
        </authorList>
    </citation>
    <scope>NUCLEOTIDE SEQUENCE [LARGE SCALE GENOMIC DNA]</scope>
    <source>
        <strain evidence="9 10">SZMC22713</strain>
    </source>
</reference>
<dbReference type="GO" id="GO:0051382">
    <property type="term" value="P:kinetochore assembly"/>
    <property type="evidence" value="ECO:0007669"/>
    <property type="project" value="InterPro"/>
</dbReference>
<dbReference type="PANTHER" id="PTHR16684">
    <property type="entry name" value="CENTROMERE PROTEIN C"/>
    <property type="match status" value="1"/>
</dbReference>
<dbReference type="InterPro" id="IPR025974">
    <property type="entry name" value="Mif2/CENP-C_cupin"/>
</dbReference>
<dbReference type="AlphaFoldDB" id="A0A4Y7QBL9"/>
<dbReference type="GO" id="GO:0019237">
    <property type="term" value="F:centromeric DNA binding"/>
    <property type="evidence" value="ECO:0007669"/>
    <property type="project" value="InterPro"/>
</dbReference>
<feature type="compositionally biased region" description="Acidic residues" evidence="7">
    <location>
        <begin position="247"/>
        <end position="258"/>
    </location>
</feature>
<feature type="compositionally biased region" description="Basic residues" evidence="7">
    <location>
        <begin position="295"/>
        <end position="304"/>
    </location>
</feature>
<dbReference type="InterPro" id="IPR011051">
    <property type="entry name" value="RmlC_Cupin_sf"/>
</dbReference>
<dbReference type="GO" id="GO:0000776">
    <property type="term" value="C:kinetochore"/>
    <property type="evidence" value="ECO:0007669"/>
    <property type="project" value="InterPro"/>
</dbReference>
<accession>A0A4Y7QBL9</accession>
<dbReference type="PANTHER" id="PTHR16684:SF11">
    <property type="entry name" value="CENTROMERE PROTEIN C"/>
    <property type="match status" value="1"/>
</dbReference>
<feature type="compositionally biased region" description="Polar residues" evidence="7">
    <location>
        <begin position="93"/>
        <end position="105"/>
    </location>
</feature>
<evidence type="ECO:0000256" key="3">
    <source>
        <dbReference type="ARBA" id="ARBA00023125"/>
    </source>
</evidence>
<dbReference type="STRING" id="50990.A0A4Y7QBL9"/>
<feature type="region of interest" description="Disordered" evidence="7">
    <location>
        <begin position="60"/>
        <end position="321"/>
    </location>
</feature>
<comment type="subcellular location">
    <subcellularLocation>
        <location evidence="1">Nucleus</location>
    </subcellularLocation>
</comment>
<keyword evidence="10" id="KW-1185">Reference proteome</keyword>
<gene>
    <name evidence="9" type="ORF">BD410DRAFT_813828</name>
</gene>
<evidence type="ECO:0000256" key="4">
    <source>
        <dbReference type="ARBA" id="ARBA00023242"/>
    </source>
</evidence>
<feature type="region of interest" description="Disordered" evidence="7">
    <location>
        <begin position="1"/>
        <end position="46"/>
    </location>
</feature>
<proteinExistence type="inferred from homology"/>
<dbReference type="EMBL" id="ML170165">
    <property type="protein sequence ID" value="TDL24984.1"/>
    <property type="molecule type" value="Genomic_DNA"/>
</dbReference>
<dbReference type="InterPro" id="IPR028386">
    <property type="entry name" value="CENP-C/Mif2/cnp3"/>
</dbReference>
<dbReference type="GO" id="GO:0051455">
    <property type="term" value="P:spindle attachment to meiosis I kinetochore"/>
    <property type="evidence" value="ECO:0007669"/>
    <property type="project" value="TreeGrafter"/>
</dbReference>
<keyword evidence="4" id="KW-0539">Nucleus</keyword>